<dbReference type="Proteomes" id="UP001500928">
    <property type="component" value="Unassembled WGS sequence"/>
</dbReference>
<sequence>MTSRPQTTVLLHGEQTGDLVSVTEIVVPPRSPGPPLHVHGFDEAFYVLDGELLFRVDDVVASRGAGEVCFAPRHVPHALANRSDVPARYVLVCTPAGFERHWARLAAAAAGVEPPEWALAPPPEVTVVGPPIGGPDGDLTTRR</sequence>
<keyword evidence="4" id="KW-1185">Reference proteome</keyword>
<proteinExistence type="predicted"/>
<dbReference type="Pfam" id="PF07883">
    <property type="entry name" value="Cupin_2"/>
    <property type="match status" value="1"/>
</dbReference>
<feature type="region of interest" description="Disordered" evidence="1">
    <location>
        <begin position="121"/>
        <end position="143"/>
    </location>
</feature>
<dbReference type="InterPro" id="IPR053146">
    <property type="entry name" value="QDO-like"/>
</dbReference>
<feature type="compositionally biased region" description="Low complexity" evidence="1">
    <location>
        <begin position="121"/>
        <end position="130"/>
    </location>
</feature>
<comment type="caution">
    <text evidence="3">The sequence shown here is derived from an EMBL/GenBank/DDBJ whole genome shotgun (WGS) entry which is preliminary data.</text>
</comment>
<dbReference type="InterPro" id="IPR011051">
    <property type="entry name" value="RmlC_Cupin_sf"/>
</dbReference>
<dbReference type="EMBL" id="BAABHO010000025">
    <property type="protein sequence ID" value="GAA4794390.1"/>
    <property type="molecule type" value="Genomic_DNA"/>
</dbReference>
<dbReference type="PANTHER" id="PTHR36440:SF1">
    <property type="entry name" value="PUTATIVE (AFU_ORTHOLOGUE AFUA_8G07350)-RELATED"/>
    <property type="match status" value="1"/>
</dbReference>
<organism evidence="3 4">
    <name type="scientific">Actinomycetospora chlora</name>
    <dbReference type="NCBI Taxonomy" id="663608"/>
    <lineage>
        <taxon>Bacteria</taxon>
        <taxon>Bacillati</taxon>
        <taxon>Actinomycetota</taxon>
        <taxon>Actinomycetes</taxon>
        <taxon>Pseudonocardiales</taxon>
        <taxon>Pseudonocardiaceae</taxon>
        <taxon>Actinomycetospora</taxon>
    </lineage>
</organism>
<evidence type="ECO:0000259" key="2">
    <source>
        <dbReference type="Pfam" id="PF07883"/>
    </source>
</evidence>
<evidence type="ECO:0000313" key="4">
    <source>
        <dbReference type="Proteomes" id="UP001500928"/>
    </source>
</evidence>
<dbReference type="InterPro" id="IPR014710">
    <property type="entry name" value="RmlC-like_jellyroll"/>
</dbReference>
<evidence type="ECO:0000313" key="3">
    <source>
        <dbReference type="EMBL" id="GAA4794390.1"/>
    </source>
</evidence>
<dbReference type="RefSeq" id="WP_345417068.1">
    <property type="nucleotide sequence ID" value="NZ_BAABHO010000025.1"/>
</dbReference>
<protein>
    <recommendedName>
        <fullName evidence="2">Cupin type-2 domain-containing protein</fullName>
    </recommendedName>
</protein>
<evidence type="ECO:0000256" key="1">
    <source>
        <dbReference type="SAM" id="MobiDB-lite"/>
    </source>
</evidence>
<reference evidence="4" key="1">
    <citation type="journal article" date="2019" name="Int. J. Syst. Evol. Microbiol.">
        <title>The Global Catalogue of Microorganisms (GCM) 10K type strain sequencing project: providing services to taxonomists for standard genome sequencing and annotation.</title>
        <authorList>
            <consortium name="The Broad Institute Genomics Platform"/>
            <consortium name="The Broad Institute Genome Sequencing Center for Infectious Disease"/>
            <person name="Wu L."/>
            <person name="Ma J."/>
        </authorList>
    </citation>
    <scope>NUCLEOTIDE SEQUENCE [LARGE SCALE GENOMIC DNA]</scope>
    <source>
        <strain evidence="4">JCM 17979</strain>
    </source>
</reference>
<dbReference type="InterPro" id="IPR013096">
    <property type="entry name" value="Cupin_2"/>
</dbReference>
<gene>
    <name evidence="3" type="ORF">GCM10023200_32940</name>
</gene>
<dbReference type="SUPFAM" id="SSF51182">
    <property type="entry name" value="RmlC-like cupins"/>
    <property type="match status" value="1"/>
</dbReference>
<accession>A0ABP9BEA1</accession>
<dbReference type="Gene3D" id="2.60.120.10">
    <property type="entry name" value="Jelly Rolls"/>
    <property type="match status" value="1"/>
</dbReference>
<feature type="domain" description="Cupin type-2" evidence="2">
    <location>
        <begin position="25"/>
        <end position="92"/>
    </location>
</feature>
<name>A0ABP9BEA1_9PSEU</name>
<dbReference type="PANTHER" id="PTHR36440">
    <property type="entry name" value="PUTATIVE (AFU_ORTHOLOGUE AFUA_8G07350)-RELATED"/>
    <property type="match status" value="1"/>
</dbReference>